<proteinExistence type="predicted"/>
<evidence type="ECO:0000313" key="1">
    <source>
        <dbReference type="EMBL" id="KKN31791.1"/>
    </source>
</evidence>
<dbReference type="EMBL" id="LAZR01002302">
    <property type="protein sequence ID" value="KKN31791.1"/>
    <property type="molecule type" value="Genomic_DNA"/>
</dbReference>
<comment type="caution">
    <text evidence="1">The sequence shown here is derived from an EMBL/GenBank/DDBJ whole genome shotgun (WGS) entry which is preliminary data.</text>
</comment>
<gene>
    <name evidence="1" type="ORF">LCGC14_0820440</name>
</gene>
<reference evidence="1" key="1">
    <citation type="journal article" date="2015" name="Nature">
        <title>Complex archaea that bridge the gap between prokaryotes and eukaryotes.</title>
        <authorList>
            <person name="Spang A."/>
            <person name="Saw J.H."/>
            <person name="Jorgensen S.L."/>
            <person name="Zaremba-Niedzwiedzka K."/>
            <person name="Martijn J."/>
            <person name="Lind A.E."/>
            <person name="van Eijk R."/>
            <person name="Schleper C."/>
            <person name="Guy L."/>
            <person name="Ettema T.J."/>
        </authorList>
    </citation>
    <scope>NUCLEOTIDE SEQUENCE</scope>
</reference>
<protein>
    <submittedName>
        <fullName evidence="1">Uncharacterized protein</fullName>
    </submittedName>
</protein>
<dbReference type="AlphaFoldDB" id="A0A0F9S3Z8"/>
<accession>A0A0F9S3Z8</accession>
<sequence length="523" mass="58980">MGSIPEFLTKQLASSVVGTLGVDKSGQRLGESIAGVGARAANLGFRELAKRKQVLDTTEAETKQREFDVQLSEEIRNIQKDFRDNPSGGLVQIKIRSKEMSEEFLNDIVSDSVRSLTSIRIGQGISQKTKSLQQWSFNQEVINFGKNLETSVDALGERVSNTTDVFEFLDSIDEAEKLFESGDAGLSAVNAKKFREGGKEFLAEQFLNNLLEKDPVQARDLIENKLFEDFLPDNKVESFELKSAENAFMVEAAVDIKEAVKNVESNPNLTALEKVNTTNKWFNKKASWDKGLAKLVKERKEKATTKIFNGIQDGTVTDISVLRDLSRGFELSYKVQKSLEQDFEDQISGKTVESTISYNHYFNGILDGVNYSDEDIRAFKDVSPDNRLKLLGIRADIIKDPIFKNELYTESKKLINDLFRAGLLDKFDPNFQDKKVTAKWDFMQSIIARRKAGGQNPLNENTIISEEFIKVKDRINESRGGGITVRSSTPEVTARRKFLLRKILNQDASPEERSELLNLNSRR</sequence>
<name>A0A0F9S3Z8_9ZZZZ</name>
<organism evidence="1">
    <name type="scientific">marine sediment metagenome</name>
    <dbReference type="NCBI Taxonomy" id="412755"/>
    <lineage>
        <taxon>unclassified sequences</taxon>
        <taxon>metagenomes</taxon>
        <taxon>ecological metagenomes</taxon>
    </lineage>
</organism>